<dbReference type="EMBL" id="KV454414">
    <property type="protein sequence ID" value="ODQ63658.1"/>
    <property type="molecule type" value="Genomic_DNA"/>
</dbReference>
<feature type="compositionally biased region" description="Basic and acidic residues" evidence="1">
    <location>
        <begin position="1328"/>
        <end position="1338"/>
    </location>
</feature>
<name>A0A1E3PE57_9ASCO</name>
<protein>
    <recommendedName>
        <fullName evidence="4">WD40 repeat-like protein</fullName>
    </recommendedName>
</protein>
<dbReference type="SUPFAM" id="SSF48371">
    <property type="entry name" value="ARM repeat"/>
    <property type="match status" value="1"/>
</dbReference>
<dbReference type="STRING" id="857566.A0A1E3PE57"/>
<feature type="compositionally biased region" description="Basic and acidic residues" evidence="1">
    <location>
        <begin position="451"/>
        <end position="464"/>
    </location>
</feature>
<evidence type="ECO:0000313" key="2">
    <source>
        <dbReference type="EMBL" id="ODQ63658.1"/>
    </source>
</evidence>
<evidence type="ECO:0008006" key="4">
    <source>
        <dbReference type="Google" id="ProtNLM"/>
    </source>
</evidence>
<sequence length="1370" mass="152527">MQRILSPVILAFGRSSSCNNGKIPLCSQTSSDGSTLVIGFSDGSLQLYETTTQSTRGGTPTDAEIDSVADHISWKKSANIIGGDANGGVLAIEILETKQGATHRLNMYVIFDNGWVKMYELPQGTIEYETKIPFRCKKLAKFNQDYLLVWGQSTDIVLLELSTLKIIDHQTVIYGWPVISSFYPEEECLLISNKEGALSKWKLMKPIGGSGHARLENVGIPINESQKLELIDLGAINSIHQISKDSWAVGQSGGWSIIELDKDEHLSKHVSSGLPEIRDIIPLYIPDSTSSAPGGNLSIKGSFLVVSGEDQVFCILGDQIHIIDHVWPKGSRILSITYISSLKSLQSITSRGDIISVSFIPVLNEIGLKKQLCWSDAVTLECLEYNCPRVLSTAFKSKIVISSNEKLYVKSILDFFSSKKEVVPNRTLKCTISCIQGLQICTRYDRQRKQDSDKRRVDLPDKKHQQGNKISFSKSDKDKPYEDLLIGTVDGTLVFYENEKEIALFSSPVTKIMKVPLEFGIEYEGAVFVLSSLNNIAIVDVFEKSLIAFLPGYHSPIISLSTYFNNTSILGITYKNGFTQHWNLELFTSADRPAAEFIPITYDIPELIAMTSPSYINEDNEDTEASFLVDPNMGELGSPIVMMRLDRIMTEYQHAILVKSSNLAHITDIVQSLLMFIVRGMSLKNEFSPWNHFLNIPVEKNRSDNLVRPNEVIIGYASYVSIQSMKQFPYTVTLFQDRAAHIGHFGAWEITVVVILSSLLAEPHKRGVIIDDGIRWWLQLRGDESSGKRSGLAKFSRNMALLEGLASLWLNSPELVRVHARICLDKMVNILIEPDQASELEYWKTYLLNASKFINEDDKIIALLVLSSMFSKRGNIDPFINSNVCKEICSVLESFLCSHNPAYKIAAFDLVGRIWTNLSPYIDTSMVVNLILQNLFNNGFTLETPISVASLWEDTAFNSVFSSISKLKRRESITKIDAPSLLLQSCFKAILSIAKTDKSTLLTCLEQEVKSDDYVFKLPSGTKESSSENTDTSTSALISSLELRVCAVALLGKLISYIDPDHFSYILPTVIRALDHTDPRYNRQRTKRSGSYLETSDELSETHDKSTGMHLSMTSAITNFLALSLNNFDGILAFNKSQQILALALTSTFKPDQRVALAVFDLKTGHHSANLLFPENYPELTVLSSSNEASKKVTKGTINGVEFSPDGKYLAAFDPMTFCLFVWRTTPHTSFFSFSSSKNTKVNHEHVDYLGSHNESTGLVPSFLQKAVKDSGHTTIHSPSSLSLTTNPLAESPSNIFSKSNVSFWEPFFSTCVHSKPIVPSPGLSESSKNRNSEKDYTKSSPPIVIEWSANANKLTCYLPDKEPVSVLLR</sequence>
<feature type="region of interest" description="Disordered" evidence="1">
    <location>
        <begin position="1320"/>
        <end position="1340"/>
    </location>
</feature>
<gene>
    <name evidence="2" type="ORF">NADFUDRAFT_67665</name>
</gene>
<dbReference type="Proteomes" id="UP000095009">
    <property type="component" value="Unassembled WGS sequence"/>
</dbReference>
<proteinExistence type="predicted"/>
<organism evidence="2 3">
    <name type="scientific">Nadsonia fulvescens var. elongata DSM 6958</name>
    <dbReference type="NCBI Taxonomy" id="857566"/>
    <lineage>
        <taxon>Eukaryota</taxon>
        <taxon>Fungi</taxon>
        <taxon>Dikarya</taxon>
        <taxon>Ascomycota</taxon>
        <taxon>Saccharomycotina</taxon>
        <taxon>Dipodascomycetes</taxon>
        <taxon>Dipodascales</taxon>
        <taxon>Dipodascales incertae sedis</taxon>
        <taxon>Nadsonia</taxon>
    </lineage>
</organism>
<evidence type="ECO:0000256" key="1">
    <source>
        <dbReference type="SAM" id="MobiDB-lite"/>
    </source>
</evidence>
<reference evidence="2 3" key="1">
    <citation type="journal article" date="2016" name="Proc. Natl. Acad. Sci. U.S.A.">
        <title>Comparative genomics of biotechnologically important yeasts.</title>
        <authorList>
            <person name="Riley R."/>
            <person name="Haridas S."/>
            <person name="Wolfe K.H."/>
            <person name="Lopes M.R."/>
            <person name="Hittinger C.T."/>
            <person name="Goeker M."/>
            <person name="Salamov A.A."/>
            <person name="Wisecaver J.H."/>
            <person name="Long T.M."/>
            <person name="Calvey C.H."/>
            <person name="Aerts A.L."/>
            <person name="Barry K.W."/>
            <person name="Choi C."/>
            <person name="Clum A."/>
            <person name="Coughlan A.Y."/>
            <person name="Deshpande S."/>
            <person name="Douglass A.P."/>
            <person name="Hanson S.J."/>
            <person name="Klenk H.-P."/>
            <person name="LaButti K.M."/>
            <person name="Lapidus A."/>
            <person name="Lindquist E.A."/>
            <person name="Lipzen A.M."/>
            <person name="Meier-Kolthoff J.P."/>
            <person name="Ohm R.A."/>
            <person name="Otillar R.P."/>
            <person name="Pangilinan J.L."/>
            <person name="Peng Y."/>
            <person name="Rokas A."/>
            <person name="Rosa C.A."/>
            <person name="Scheuner C."/>
            <person name="Sibirny A.A."/>
            <person name="Slot J.C."/>
            <person name="Stielow J.B."/>
            <person name="Sun H."/>
            <person name="Kurtzman C.P."/>
            <person name="Blackwell M."/>
            <person name="Grigoriev I.V."/>
            <person name="Jeffries T.W."/>
        </authorList>
    </citation>
    <scope>NUCLEOTIDE SEQUENCE [LARGE SCALE GENOMIC DNA]</scope>
    <source>
        <strain evidence="2 3">DSM 6958</strain>
    </source>
</reference>
<dbReference type="InterPro" id="IPR036322">
    <property type="entry name" value="WD40_repeat_dom_sf"/>
</dbReference>
<feature type="region of interest" description="Disordered" evidence="1">
    <location>
        <begin position="451"/>
        <end position="475"/>
    </location>
</feature>
<evidence type="ECO:0000313" key="3">
    <source>
        <dbReference type="Proteomes" id="UP000095009"/>
    </source>
</evidence>
<keyword evidence="3" id="KW-1185">Reference proteome</keyword>
<feature type="region of interest" description="Disordered" evidence="1">
    <location>
        <begin position="1083"/>
        <end position="1104"/>
    </location>
</feature>
<dbReference type="InterPro" id="IPR016024">
    <property type="entry name" value="ARM-type_fold"/>
</dbReference>
<accession>A0A1E3PE57</accession>
<dbReference type="SUPFAM" id="SSF50978">
    <property type="entry name" value="WD40 repeat-like"/>
    <property type="match status" value="1"/>
</dbReference>